<evidence type="ECO:0000313" key="3">
    <source>
        <dbReference type="EMBL" id="CAG8977778.1"/>
    </source>
</evidence>
<comment type="similarity">
    <text evidence="1 2">Belongs to the short-chain dehydrogenases/reductases (SDR) family.</text>
</comment>
<name>A0A9N9LQ44_9HELO</name>
<reference evidence="3" key="1">
    <citation type="submission" date="2021-07" db="EMBL/GenBank/DDBJ databases">
        <authorList>
            <person name="Durling M."/>
        </authorList>
    </citation>
    <scope>NUCLEOTIDE SEQUENCE</scope>
</reference>
<proteinExistence type="inferred from homology"/>
<dbReference type="PRINTS" id="PR00081">
    <property type="entry name" value="GDHRDH"/>
</dbReference>
<dbReference type="PANTHER" id="PTHR43544">
    <property type="entry name" value="SHORT-CHAIN DEHYDROGENASE/REDUCTASE"/>
    <property type="match status" value="1"/>
</dbReference>
<gene>
    <name evidence="3" type="ORF">HYALB_00011163</name>
</gene>
<dbReference type="PRINTS" id="PR00080">
    <property type="entry name" value="SDRFAMILY"/>
</dbReference>
<accession>A0A9N9LQ44</accession>
<comment type="caution">
    <text evidence="3">The sequence shown here is derived from an EMBL/GenBank/DDBJ whole genome shotgun (WGS) entry which is preliminary data.</text>
</comment>
<dbReference type="PANTHER" id="PTHR43544:SF36">
    <property type="entry name" value="CHAIN OXIDOREDUCTASE (CSGA), PUTATIVE (AFU_ORTHOLOGUE AFUA_4G00910)-RELATED"/>
    <property type="match status" value="1"/>
</dbReference>
<evidence type="ECO:0000313" key="4">
    <source>
        <dbReference type="Proteomes" id="UP000701801"/>
    </source>
</evidence>
<dbReference type="SUPFAM" id="SSF51735">
    <property type="entry name" value="NAD(P)-binding Rossmann-fold domains"/>
    <property type="match status" value="1"/>
</dbReference>
<evidence type="ECO:0000256" key="2">
    <source>
        <dbReference type="RuleBase" id="RU000363"/>
    </source>
</evidence>
<dbReference type="GO" id="GO:0005737">
    <property type="term" value="C:cytoplasm"/>
    <property type="evidence" value="ECO:0007669"/>
    <property type="project" value="TreeGrafter"/>
</dbReference>
<dbReference type="GO" id="GO:0016491">
    <property type="term" value="F:oxidoreductase activity"/>
    <property type="evidence" value="ECO:0007669"/>
    <property type="project" value="TreeGrafter"/>
</dbReference>
<organism evidence="3 4">
    <name type="scientific">Hymenoscyphus albidus</name>
    <dbReference type="NCBI Taxonomy" id="595503"/>
    <lineage>
        <taxon>Eukaryota</taxon>
        <taxon>Fungi</taxon>
        <taxon>Dikarya</taxon>
        <taxon>Ascomycota</taxon>
        <taxon>Pezizomycotina</taxon>
        <taxon>Leotiomycetes</taxon>
        <taxon>Helotiales</taxon>
        <taxon>Helotiaceae</taxon>
        <taxon>Hymenoscyphus</taxon>
    </lineage>
</organism>
<dbReference type="Proteomes" id="UP000701801">
    <property type="component" value="Unassembled WGS sequence"/>
</dbReference>
<evidence type="ECO:0000256" key="1">
    <source>
        <dbReference type="ARBA" id="ARBA00006484"/>
    </source>
</evidence>
<dbReference type="Gene3D" id="3.40.50.720">
    <property type="entry name" value="NAD(P)-binding Rossmann-like Domain"/>
    <property type="match status" value="1"/>
</dbReference>
<dbReference type="EMBL" id="CAJVRM010000234">
    <property type="protein sequence ID" value="CAG8977778.1"/>
    <property type="molecule type" value="Genomic_DNA"/>
</dbReference>
<dbReference type="InterPro" id="IPR002347">
    <property type="entry name" value="SDR_fam"/>
</dbReference>
<dbReference type="AlphaFoldDB" id="A0A9N9LQ44"/>
<protein>
    <recommendedName>
        <fullName evidence="5">Short chain oxidoreductase</fullName>
    </recommendedName>
</protein>
<sequence>MASYLITGTLRGLGLTLFKQLVSRPSSEVSIIFATARSESKALTELAERNPGRIFIVQLEAKSESSIKDAVKVVEEKLGGKGLDVLINNAAISYHTPAGIATMDLMKNARDDLDEHLVVNVIGVHMVTRAFLPLLQRGNSKKIVNITSTLGSITRAHFFKLVDTPGYKISKSALNSLTMQYSLAYEEERFTIFCISPGWLRTDLGGQHADLDVEVGAKATLEKIVGAGKEQNGRFLNIYVEGYPLYSGEDCAW</sequence>
<evidence type="ECO:0008006" key="5">
    <source>
        <dbReference type="Google" id="ProtNLM"/>
    </source>
</evidence>
<dbReference type="OrthoDB" id="5296at2759"/>
<keyword evidence="4" id="KW-1185">Reference proteome</keyword>
<dbReference type="Pfam" id="PF00106">
    <property type="entry name" value="adh_short"/>
    <property type="match status" value="1"/>
</dbReference>
<dbReference type="InterPro" id="IPR051468">
    <property type="entry name" value="Fungal_SecMetab_SDRs"/>
</dbReference>
<dbReference type="InterPro" id="IPR036291">
    <property type="entry name" value="NAD(P)-bd_dom_sf"/>
</dbReference>